<dbReference type="KEGG" id="mana:MAMMFC1_00453"/>
<dbReference type="OrthoDB" id="9803878at2"/>
<dbReference type="EMBL" id="AP018449">
    <property type="protein sequence ID" value="BBB89819.1"/>
    <property type="molecule type" value="Genomic_DNA"/>
</dbReference>
<name>A0A348AFH1_9FIRM</name>
<keyword evidence="2" id="KW-1185">Reference proteome</keyword>
<dbReference type="Proteomes" id="UP000276437">
    <property type="component" value="Chromosome"/>
</dbReference>
<protein>
    <submittedName>
        <fullName evidence="1">Uncharacterized protein</fullName>
    </submittedName>
</protein>
<dbReference type="AlphaFoldDB" id="A0A348AFH1"/>
<gene>
    <name evidence="1" type="ORF">MAMMFC1_00453</name>
</gene>
<organism evidence="1 2">
    <name type="scientific">Methylomusa anaerophila</name>
    <dbReference type="NCBI Taxonomy" id="1930071"/>
    <lineage>
        <taxon>Bacteria</taxon>
        <taxon>Bacillati</taxon>
        <taxon>Bacillota</taxon>
        <taxon>Negativicutes</taxon>
        <taxon>Selenomonadales</taxon>
        <taxon>Sporomusaceae</taxon>
        <taxon>Methylomusa</taxon>
    </lineage>
</organism>
<dbReference type="RefSeq" id="WP_126306108.1">
    <property type="nucleotide sequence ID" value="NZ_AP018449.1"/>
</dbReference>
<proteinExistence type="predicted"/>
<sequence>MSVLVATKTAQALSGLPYIMLEEELSYYNQHKSWPDRPQESINIPSTPLHRQLAALCMQYPYWNDYRLLSYLQKRGQKLTLEQLRQLKNDCRLDSREAICNTLIRLADRAGLALNPQQISYIERAMPEYRDRDVSSRRAGELIVYSRLFGRGIGDIGRVYAHVFADMYSGCIIGELNQDRSVNAALQLFDAVVAPSFQNANPLVTNVMHSTQEMNDFKKCTKMEVSHKNMNWVPTRRKFGVIEKCERAVIQSGFFECAASSLTVLQSAFRHWLAQYNQAGGQPII</sequence>
<reference evidence="1 2" key="1">
    <citation type="journal article" date="2018" name="Int. J. Syst. Evol. Microbiol.">
        <title>Methylomusa anaerophila gen. nov., sp. nov., an anaerobic methanol-utilizing bacterium isolated from a microbial fuel cell.</title>
        <authorList>
            <person name="Amano N."/>
            <person name="Yamamuro A."/>
            <person name="Miyahara M."/>
            <person name="Kouzuma A."/>
            <person name="Abe T."/>
            <person name="Watanabe K."/>
        </authorList>
    </citation>
    <scope>NUCLEOTIDE SEQUENCE [LARGE SCALE GENOMIC DNA]</scope>
    <source>
        <strain evidence="1 2">MMFC1</strain>
    </source>
</reference>
<evidence type="ECO:0000313" key="2">
    <source>
        <dbReference type="Proteomes" id="UP000276437"/>
    </source>
</evidence>
<evidence type="ECO:0000313" key="1">
    <source>
        <dbReference type="EMBL" id="BBB89819.1"/>
    </source>
</evidence>
<accession>A0A348AFH1</accession>